<evidence type="ECO:0000256" key="2">
    <source>
        <dbReference type="ARBA" id="ARBA00022917"/>
    </source>
</evidence>
<evidence type="ECO:0000313" key="6">
    <source>
        <dbReference type="EMBL" id="AKO51071.1"/>
    </source>
</evidence>
<dbReference type="GO" id="GO:0002161">
    <property type="term" value="F:aminoacyl-tRNA deacylase activity"/>
    <property type="evidence" value="ECO:0007669"/>
    <property type="project" value="InterPro"/>
</dbReference>
<name>A0A0H4HWR0_9GAMM</name>
<dbReference type="GO" id="GO:0016829">
    <property type="term" value="F:lyase activity"/>
    <property type="evidence" value="ECO:0007669"/>
    <property type="project" value="UniProtKB-KW"/>
</dbReference>
<proteinExistence type="inferred from homology"/>
<keyword evidence="7" id="KW-1185">Reference proteome</keyword>
<dbReference type="Gene3D" id="3.90.960.10">
    <property type="entry name" value="YbaK/aminoacyl-tRNA synthetase-associated domain"/>
    <property type="match status" value="1"/>
</dbReference>
<evidence type="ECO:0000256" key="1">
    <source>
        <dbReference type="ARBA" id="ARBA00009798"/>
    </source>
</evidence>
<dbReference type="EC" id="4.2.-.-" evidence="4"/>
<feature type="domain" description="YbaK/aminoacyl-tRNA synthetase-associated" evidence="5">
    <location>
        <begin position="32"/>
        <end position="144"/>
    </location>
</feature>
<dbReference type="GO" id="GO:0006412">
    <property type="term" value="P:translation"/>
    <property type="evidence" value="ECO:0007669"/>
    <property type="project" value="UniProtKB-KW"/>
</dbReference>
<dbReference type="InterPro" id="IPR007214">
    <property type="entry name" value="YbaK/aa-tRNA-synth-assoc-dom"/>
</dbReference>
<reference evidence="6 7" key="1">
    <citation type="submission" date="2015-05" db="EMBL/GenBank/DDBJ databases">
        <title>Complete genome of Marinobacter psychrophilus strain 20041T isolated from sea-ice of the Canadian Basin.</title>
        <authorList>
            <person name="Song L."/>
            <person name="Ren L."/>
            <person name="Yu Y."/>
            <person name="Wang X."/>
        </authorList>
    </citation>
    <scope>NUCLEOTIDE SEQUENCE [LARGE SCALE GENOMIC DNA]</scope>
    <source>
        <strain evidence="6 7">20041</strain>
    </source>
</reference>
<dbReference type="PATRIC" id="fig|330734.3.peg.89"/>
<dbReference type="SUPFAM" id="SSF55826">
    <property type="entry name" value="YbaK/ProRS associated domain"/>
    <property type="match status" value="1"/>
</dbReference>
<dbReference type="CDD" id="cd00002">
    <property type="entry name" value="YbaK_deacylase"/>
    <property type="match status" value="1"/>
</dbReference>
<dbReference type="PANTHER" id="PTHR30411">
    <property type="entry name" value="CYTOPLASMIC PROTEIN"/>
    <property type="match status" value="1"/>
</dbReference>
<dbReference type="EMBL" id="CP011494">
    <property type="protein sequence ID" value="AKO51071.1"/>
    <property type="molecule type" value="Genomic_DNA"/>
</dbReference>
<keyword evidence="2 4" id="KW-0648">Protein biosynthesis</keyword>
<sequence length="156" mass="16692">MTPAIDVAREAGIEHQVHQYQHDPASIGYGTEAAEKLGLNPACVFKTLVVAVDVKTLVVAIVPVNAMLSMKLIAKAASGKKATMADKQQVQRSSGYVLGGVSPLGQKRTLTTFIDESARLFERIHVSAGRRGLEIELAPADLATLTLGRFVALRLE</sequence>
<dbReference type="PANTHER" id="PTHR30411:SF0">
    <property type="entry name" value="CYS-TRNA(PRO)_CYS-TRNA(CYS) DEACYLASE YBAK"/>
    <property type="match status" value="1"/>
</dbReference>
<evidence type="ECO:0000259" key="5">
    <source>
        <dbReference type="Pfam" id="PF04073"/>
    </source>
</evidence>
<keyword evidence="3 4" id="KW-0456">Lyase</keyword>
<protein>
    <recommendedName>
        <fullName evidence="4">Cys-tRNA(Pro)/Cys-tRNA(Cys) deacylase</fullName>
        <ecNumber evidence="4">4.2.-.-</ecNumber>
    </recommendedName>
</protein>
<dbReference type="NCBIfam" id="TIGR00011">
    <property type="entry name" value="YbaK_EbsC"/>
    <property type="match status" value="1"/>
</dbReference>
<comment type="similarity">
    <text evidence="1 4">Belongs to the prolyl-tRNA editing family. YbaK/EbsC subfamily.</text>
</comment>
<dbReference type="AlphaFoldDB" id="A0A0H4HWR0"/>
<accession>A0A0H4HWR0</accession>
<gene>
    <name evidence="6" type="ORF">ABA45_00420</name>
</gene>
<dbReference type="PIRSF" id="PIRSF006181">
    <property type="entry name" value="EbsC_YbaK"/>
    <property type="match status" value="1"/>
</dbReference>
<evidence type="ECO:0000256" key="3">
    <source>
        <dbReference type="ARBA" id="ARBA00023239"/>
    </source>
</evidence>
<evidence type="ECO:0000313" key="7">
    <source>
        <dbReference type="Proteomes" id="UP000036406"/>
    </source>
</evidence>
<dbReference type="InterPro" id="IPR036754">
    <property type="entry name" value="YbaK/aa-tRNA-synt-asso_dom_sf"/>
</dbReference>
<dbReference type="RefSeq" id="WP_048383547.1">
    <property type="nucleotide sequence ID" value="NZ_CP011494.1"/>
</dbReference>
<organism evidence="6 7">
    <name type="scientific">Marinobacter psychrophilus</name>
    <dbReference type="NCBI Taxonomy" id="330734"/>
    <lineage>
        <taxon>Bacteria</taxon>
        <taxon>Pseudomonadati</taxon>
        <taxon>Pseudomonadota</taxon>
        <taxon>Gammaproteobacteria</taxon>
        <taxon>Pseudomonadales</taxon>
        <taxon>Marinobacteraceae</taxon>
        <taxon>Marinobacter</taxon>
    </lineage>
</organism>
<dbReference type="Pfam" id="PF04073">
    <property type="entry name" value="tRNA_edit"/>
    <property type="match status" value="1"/>
</dbReference>
<dbReference type="KEGG" id="mpq:ABA45_00420"/>
<dbReference type="Proteomes" id="UP000036406">
    <property type="component" value="Chromosome"/>
</dbReference>
<evidence type="ECO:0000256" key="4">
    <source>
        <dbReference type="PIRNR" id="PIRNR006181"/>
    </source>
</evidence>
<dbReference type="InterPro" id="IPR004369">
    <property type="entry name" value="Prolyl-tRNA_editing_YbaK/EbsC"/>
</dbReference>